<dbReference type="Gene3D" id="1.10.287.130">
    <property type="match status" value="1"/>
</dbReference>
<dbReference type="InterPro" id="IPR011006">
    <property type="entry name" value="CheY-like_superfamily"/>
</dbReference>
<dbReference type="PANTHER" id="PTHR43547:SF2">
    <property type="entry name" value="HYBRID SIGNAL TRANSDUCTION HISTIDINE KINASE C"/>
    <property type="match status" value="1"/>
</dbReference>
<dbReference type="EC" id="2.7.13.3" evidence="2"/>
<dbReference type="Gene3D" id="3.40.50.2300">
    <property type="match status" value="1"/>
</dbReference>
<dbReference type="InterPro" id="IPR000700">
    <property type="entry name" value="PAS-assoc_C"/>
</dbReference>
<dbReference type="InterPro" id="IPR003594">
    <property type="entry name" value="HATPase_dom"/>
</dbReference>
<dbReference type="PROSITE" id="PS50113">
    <property type="entry name" value="PAC"/>
    <property type="match status" value="1"/>
</dbReference>
<organism evidence="10 11">
    <name type="scientific">Funneliformis mosseae</name>
    <name type="common">Endomycorrhizal fungus</name>
    <name type="synonym">Glomus mosseae</name>
    <dbReference type="NCBI Taxonomy" id="27381"/>
    <lineage>
        <taxon>Eukaryota</taxon>
        <taxon>Fungi</taxon>
        <taxon>Fungi incertae sedis</taxon>
        <taxon>Mucoromycota</taxon>
        <taxon>Glomeromycotina</taxon>
        <taxon>Glomeromycetes</taxon>
        <taxon>Glomerales</taxon>
        <taxon>Glomeraceae</taxon>
        <taxon>Funneliformis</taxon>
    </lineage>
</organism>
<keyword evidence="3" id="KW-0597">Phosphoprotein</keyword>
<gene>
    <name evidence="10" type="ORF">FMOSSE_LOCUS1790</name>
</gene>
<accession>A0A9N8VP73</accession>
<dbReference type="Proteomes" id="UP000789375">
    <property type="component" value="Unassembled WGS sequence"/>
</dbReference>
<proteinExistence type="predicted"/>
<dbReference type="GO" id="GO:0000155">
    <property type="term" value="F:phosphorelay sensor kinase activity"/>
    <property type="evidence" value="ECO:0007669"/>
    <property type="project" value="InterPro"/>
</dbReference>
<dbReference type="SUPFAM" id="SSF52172">
    <property type="entry name" value="CheY-like"/>
    <property type="match status" value="1"/>
</dbReference>
<evidence type="ECO:0000259" key="8">
    <source>
        <dbReference type="PROSITE" id="PS50110"/>
    </source>
</evidence>
<sequence length="779" mass="88263">MSFIGSTEPPNQLDKEISVVDLVASHDWSSTPLGPMETWDSTLKSTVNLCLHSVFPIAIYYGPEFVSIYNQSNVIIKLTHLVKFSELINFIISFLNIPIPYSVETDIKNETSSRLVLALGKPFKEVWPETHHTTEPIFNEVMATRKGRFENDMLFVTDRDGYVEETYASFTLSPIFKEDGSMGGILNASQETTQRVLANRRLKALTELGNKTPGAKSVKDACHLITQTIRNNNADMPYALIYLIENHSATSNTPSTDTPKAHLVATTFDEGLDLQKVDGFDEICVAQDKLRRFLPDFLLDTEEIVDLANVTDEIDELIKSDGNIIKSTVYIKPGKSNALSSGLDNDPKFCTLFETGEKIITSPDFSSSWPLQYVARTNLHITVTLKDYTHAVLFPVKNTTGDLTAIIIIGINKQRALDKEYMEFLHLVIGQVSASLSHGRFREEERKQAEMLASLNDQKILFFQNISHELPPLTLMLSPLEEVLEECPRDAPMYSHLCMIQRNTRRLLRLVNTLLQFSRIESDKIEANYHEVDIGQLTSELAANFESMAKLFKLEYRVEIPDNFDSRLEKKVFVDLEMYEKIIFNLCSNAFKHTWNGSITLRLDADRKDNKEVVVLEVTDTGVGISEEEIPNLFQRFYRIKSRQSRCHEGTGIGLALVKELTSLHGGDISCTSVLDRGTTFKICLPTGHEHLELILESKEKYFPHTIEDPIPLINSKHVVLLVDDNADMRNYLIGLLQKEYTVYSAFDGRDALRLLKRLKCPPDLILSGMIFFNQCFSC</sequence>
<dbReference type="InterPro" id="IPR036890">
    <property type="entry name" value="HATPase_C_sf"/>
</dbReference>
<dbReference type="EMBL" id="CAJVPP010000209">
    <property type="protein sequence ID" value="CAG8455986.1"/>
    <property type="molecule type" value="Genomic_DNA"/>
</dbReference>
<evidence type="ECO:0000256" key="5">
    <source>
        <dbReference type="ARBA" id="ARBA00022777"/>
    </source>
</evidence>
<dbReference type="PROSITE" id="PS50110">
    <property type="entry name" value="RESPONSE_REGULATORY"/>
    <property type="match status" value="1"/>
</dbReference>
<dbReference type="PROSITE" id="PS50109">
    <property type="entry name" value="HIS_KIN"/>
    <property type="match status" value="1"/>
</dbReference>
<dbReference type="SUPFAM" id="SSF55874">
    <property type="entry name" value="ATPase domain of HSP90 chaperone/DNA topoisomerase II/histidine kinase"/>
    <property type="match status" value="1"/>
</dbReference>
<evidence type="ECO:0000256" key="6">
    <source>
        <dbReference type="PROSITE-ProRule" id="PRU00169"/>
    </source>
</evidence>
<feature type="domain" description="Response regulatory" evidence="8">
    <location>
        <begin position="719"/>
        <end position="779"/>
    </location>
</feature>
<feature type="domain" description="PAC" evidence="9">
    <location>
        <begin position="149"/>
        <end position="204"/>
    </location>
</feature>
<dbReference type="CDD" id="cd16922">
    <property type="entry name" value="HATPase_EvgS-ArcB-TorS-like"/>
    <property type="match status" value="1"/>
</dbReference>
<evidence type="ECO:0000313" key="10">
    <source>
        <dbReference type="EMBL" id="CAG8455986.1"/>
    </source>
</evidence>
<evidence type="ECO:0000313" key="11">
    <source>
        <dbReference type="Proteomes" id="UP000789375"/>
    </source>
</evidence>
<evidence type="ECO:0000259" key="9">
    <source>
        <dbReference type="PROSITE" id="PS50113"/>
    </source>
</evidence>
<evidence type="ECO:0000259" key="7">
    <source>
        <dbReference type="PROSITE" id="PS50109"/>
    </source>
</evidence>
<dbReference type="FunFam" id="3.30.565.10:FF:000006">
    <property type="entry name" value="Sensor histidine kinase WalK"/>
    <property type="match status" value="1"/>
</dbReference>
<dbReference type="PANTHER" id="PTHR43547">
    <property type="entry name" value="TWO-COMPONENT HISTIDINE KINASE"/>
    <property type="match status" value="1"/>
</dbReference>
<dbReference type="PRINTS" id="PR00344">
    <property type="entry name" value="BCTRLSENSOR"/>
</dbReference>
<reference evidence="10" key="1">
    <citation type="submission" date="2021-06" db="EMBL/GenBank/DDBJ databases">
        <authorList>
            <person name="Kallberg Y."/>
            <person name="Tangrot J."/>
            <person name="Rosling A."/>
        </authorList>
    </citation>
    <scope>NUCLEOTIDE SEQUENCE</scope>
    <source>
        <strain evidence="10">87-6 pot B 2015</strain>
    </source>
</reference>
<evidence type="ECO:0000256" key="3">
    <source>
        <dbReference type="ARBA" id="ARBA00022553"/>
    </source>
</evidence>
<dbReference type="InterPro" id="IPR001789">
    <property type="entry name" value="Sig_transdc_resp-reg_receiver"/>
</dbReference>
<evidence type="ECO:0000256" key="1">
    <source>
        <dbReference type="ARBA" id="ARBA00000085"/>
    </source>
</evidence>
<dbReference type="AlphaFoldDB" id="A0A9N8VP73"/>
<feature type="domain" description="Histidine kinase" evidence="7">
    <location>
        <begin position="465"/>
        <end position="689"/>
    </location>
</feature>
<dbReference type="InterPro" id="IPR036097">
    <property type="entry name" value="HisK_dim/P_sf"/>
</dbReference>
<name>A0A9N8VP73_FUNMO</name>
<dbReference type="SMART" id="SM00388">
    <property type="entry name" value="HisKA"/>
    <property type="match status" value="1"/>
</dbReference>
<dbReference type="InterPro" id="IPR003661">
    <property type="entry name" value="HisK_dim/P_dom"/>
</dbReference>
<comment type="caution">
    <text evidence="6">Lacks conserved residue(s) required for the propagation of feature annotation.</text>
</comment>
<dbReference type="SMART" id="SM00387">
    <property type="entry name" value="HATPase_c"/>
    <property type="match status" value="1"/>
</dbReference>
<keyword evidence="11" id="KW-1185">Reference proteome</keyword>
<comment type="caution">
    <text evidence="10">The sequence shown here is derived from an EMBL/GenBank/DDBJ whole genome shotgun (WGS) entry which is preliminary data.</text>
</comment>
<evidence type="ECO:0000256" key="2">
    <source>
        <dbReference type="ARBA" id="ARBA00012438"/>
    </source>
</evidence>
<dbReference type="CDD" id="cd00082">
    <property type="entry name" value="HisKA"/>
    <property type="match status" value="1"/>
</dbReference>
<dbReference type="Pfam" id="PF02518">
    <property type="entry name" value="HATPase_c"/>
    <property type="match status" value="1"/>
</dbReference>
<protein>
    <recommendedName>
        <fullName evidence="2">histidine kinase</fullName>
        <ecNumber evidence="2">2.7.13.3</ecNumber>
    </recommendedName>
</protein>
<keyword evidence="4" id="KW-0808">Transferase</keyword>
<evidence type="ECO:0000256" key="4">
    <source>
        <dbReference type="ARBA" id="ARBA00022679"/>
    </source>
</evidence>
<dbReference type="Gene3D" id="3.30.565.10">
    <property type="entry name" value="Histidine kinase-like ATPase, C-terminal domain"/>
    <property type="match status" value="1"/>
</dbReference>
<comment type="catalytic activity">
    <reaction evidence="1">
        <text>ATP + protein L-histidine = ADP + protein N-phospho-L-histidine.</text>
        <dbReference type="EC" id="2.7.13.3"/>
    </reaction>
</comment>
<dbReference type="Pfam" id="PF00512">
    <property type="entry name" value="HisKA"/>
    <property type="match status" value="1"/>
</dbReference>
<dbReference type="Gene3D" id="3.30.450.20">
    <property type="entry name" value="PAS domain"/>
    <property type="match status" value="1"/>
</dbReference>
<dbReference type="SUPFAM" id="SSF47384">
    <property type="entry name" value="Homodimeric domain of signal transducing histidine kinase"/>
    <property type="match status" value="1"/>
</dbReference>
<keyword evidence="5" id="KW-0418">Kinase</keyword>
<dbReference type="InterPro" id="IPR005467">
    <property type="entry name" value="His_kinase_dom"/>
</dbReference>
<dbReference type="InterPro" id="IPR004358">
    <property type="entry name" value="Sig_transdc_His_kin-like_C"/>
</dbReference>